<dbReference type="EMBL" id="JABWDY010008940">
    <property type="protein sequence ID" value="KAF5201811.1"/>
    <property type="molecule type" value="Genomic_DNA"/>
</dbReference>
<dbReference type="AlphaFoldDB" id="A0A7J6WWK0"/>
<dbReference type="InterPro" id="IPR041469">
    <property type="entry name" value="Subtilisin-like_FN3"/>
</dbReference>
<evidence type="ECO:0000256" key="2">
    <source>
        <dbReference type="ARBA" id="ARBA00022670"/>
    </source>
</evidence>
<dbReference type="Pfam" id="PF17766">
    <property type="entry name" value="fn3_6"/>
    <property type="match status" value="1"/>
</dbReference>
<feature type="active site" description="Charge relay system" evidence="6 7">
    <location>
        <position position="565"/>
    </location>
</feature>
<dbReference type="SUPFAM" id="SSF52743">
    <property type="entry name" value="Subtilisin-like"/>
    <property type="match status" value="1"/>
</dbReference>
<dbReference type="FunFam" id="3.40.50.200:FF:000006">
    <property type="entry name" value="Subtilisin-like protease SBT1.5"/>
    <property type="match status" value="1"/>
</dbReference>
<dbReference type="Pfam" id="PF00082">
    <property type="entry name" value="Peptidase_S8"/>
    <property type="match status" value="1"/>
</dbReference>
<dbReference type="Gene3D" id="2.60.40.2310">
    <property type="match status" value="1"/>
</dbReference>
<name>A0A7J6WWK0_THATH</name>
<feature type="active site" description="Charge relay system" evidence="6 7">
    <location>
        <position position="153"/>
    </location>
</feature>
<evidence type="ECO:0000256" key="1">
    <source>
        <dbReference type="ARBA" id="ARBA00011073"/>
    </source>
</evidence>
<gene>
    <name evidence="12" type="ORF">FRX31_008602</name>
</gene>
<dbReference type="CDD" id="cd02120">
    <property type="entry name" value="PA_subtilisin_like"/>
    <property type="match status" value="1"/>
</dbReference>
<accession>A0A7J6WWK0</accession>
<feature type="chain" id="PRO_5029690593" evidence="8">
    <location>
        <begin position="29"/>
        <end position="785"/>
    </location>
</feature>
<dbReference type="PANTHER" id="PTHR10795">
    <property type="entry name" value="PROPROTEIN CONVERTASE SUBTILISIN/KEXIN"/>
    <property type="match status" value="1"/>
</dbReference>
<evidence type="ECO:0000256" key="4">
    <source>
        <dbReference type="ARBA" id="ARBA00022801"/>
    </source>
</evidence>
<dbReference type="InterPro" id="IPR037045">
    <property type="entry name" value="S8pro/Inhibitor_I9_sf"/>
</dbReference>
<dbReference type="PRINTS" id="PR00723">
    <property type="entry name" value="SUBTILISIN"/>
</dbReference>
<dbReference type="CDD" id="cd04852">
    <property type="entry name" value="Peptidases_S8_3"/>
    <property type="match status" value="1"/>
</dbReference>
<dbReference type="InterPro" id="IPR036852">
    <property type="entry name" value="Peptidase_S8/S53_dom_sf"/>
</dbReference>
<evidence type="ECO:0000259" key="11">
    <source>
        <dbReference type="Pfam" id="PF17766"/>
    </source>
</evidence>
<evidence type="ECO:0000259" key="10">
    <source>
        <dbReference type="Pfam" id="PF05922"/>
    </source>
</evidence>
<evidence type="ECO:0000256" key="6">
    <source>
        <dbReference type="PIRSR" id="PIRSR615500-1"/>
    </source>
</evidence>
<dbReference type="Pfam" id="PF05922">
    <property type="entry name" value="Inhibitor_I9"/>
    <property type="match status" value="1"/>
</dbReference>
<dbReference type="Proteomes" id="UP000554482">
    <property type="component" value="Unassembled WGS sequence"/>
</dbReference>
<protein>
    <submittedName>
        <fullName evidence="12">Subtilisin-like protease</fullName>
    </submittedName>
</protein>
<feature type="domain" description="Peptidase S8/S53" evidence="9">
    <location>
        <begin position="146"/>
        <end position="624"/>
    </location>
</feature>
<evidence type="ECO:0000256" key="5">
    <source>
        <dbReference type="ARBA" id="ARBA00022825"/>
    </source>
</evidence>
<dbReference type="InterPro" id="IPR000209">
    <property type="entry name" value="Peptidase_S8/S53_dom"/>
</dbReference>
<dbReference type="Gene3D" id="3.40.50.200">
    <property type="entry name" value="Peptidase S8/S53 domain"/>
    <property type="match status" value="1"/>
</dbReference>
<evidence type="ECO:0000256" key="3">
    <source>
        <dbReference type="ARBA" id="ARBA00022729"/>
    </source>
</evidence>
<keyword evidence="5 7" id="KW-0720">Serine protease</keyword>
<evidence type="ECO:0000256" key="7">
    <source>
        <dbReference type="PROSITE-ProRule" id="PRU01240"/>
    </source>
</evidence>
<evidence type="ECO:0000259" key="9">
    <source>
        <dbReference type="Pfam" id="PF00082"/>
    </source>
</evidence>
<dbReference type="GO" id="GO:0006508">
    <property type="term" value="P:proteolysis"/>
    <property type="evidence" value="ECO:0007669"/>
    <property type="project" value="UniProtKB-KW"/>
</dbReference>
<dbReference type="FunFam" id="3.50.30.30:FF:000005">
    <property type="entry name" value="subtilisin-like protease SBT1.5"/>
    <property type="match status" value="1"/>
</dbReference>
<dbReference type="PROSITE" id="PS51892">
    <property type="entry name" value="SUBTILASE"/>
    <property type="match status" value="1"/>
</dbReference>
<reference evidence="12 13" key="1">
    <citation type="submission" date="2020-06" db="EMBL/GenBank/DDBJ databases">
        <title>Transcriptomic and genomic resources for Thalictrum thalictroides and T. hernandezii: Facilitating candidate gene discovery in an emerging model plant lineage.</title>
        <authorList>
            <person name="Arias T."/>
            <person name="Riano-Pachon D.M."/>
            <person name="Di Stilio V.S."/>
        </authorList>
    </citation>
    <scope>NUCLEOTIDE SEQUENCE [LARGE SCALE GENOMIC DNA]</scope>
    <source>
        <strain evidence="13">cv. WT478/WT964</strain>
        <tissue evidence="12">Leaves</tissue>
    </source>
</reference>
<feature type="active site" description="Charge relay system" evidence="6 7">
    <location>
        <position position="227"/>
    </location>
</feature>
<organism evidence="12 13">
    <name type="scientific">Thalictrum thalictroides</name>
    <name type="common">Rue-anemone</name>
    <name type="synonym">Anemone thalictroides</name>
    <dbReference type="NCBI Taxonomy" id="46969"/>
    <lineage>
        <taxon>Eukaryota</taxon>
        <taxon>Viridiplantae</taxon>
        <taxon>Streptophyta</taxon>
        <taxon>Embryophyta</taxon>
        <taxon>Tracheophyta</taxon>
        <taxon>Spermatophyta</taxon>
        <taxon>Magnoliopsida</taxon>
        <taxon>Ranunculales</taxon>
        <taxon>Ranunculaceae</taxon>
        <taxon>Thalictroideae</taxon>
        <taxon>Thalictrum</taxon>
    </lineage>
</organism>
<dbReference type="Gene3D" id="3.50.30.30">
    <property type="match status" value="1"/>
</dbReference>
<keyword evidence="4 7" id="KW-0378">Hydrolase</keyword>
<keyword evidence="3 8" id="KW-0732">Signal</keyword>
<comment type="caution">
    <text evidence="12">The sequence shown here is derived from an EMBL/GenBank/DDBJ whole genome shotgun (WGS) entry which is preliminary data.</text>
</comment>
<proteinExistence type="inferred from homology"/>
<dbReference type="InterPro" id="IPR023828">
    <property type="entry name" value="Peptidase_S8_Ser-AS"/>
</dbReference>
<feature type="domain" description="Inhibitor I9" evidence="10">
    <location>
        <begin position="37"/>
        <end position="116"/>
    </location>
</feature>
<evidence type="ECO:0000256" key="8">
    <source>
        <dbReference type="SAM" id="SignalP"/>
    </source>
</evidence>
<dbReference type="InterPro" id="IPR045051">
    <property type="entry name" value="SBT"/>
</dbReference>
<keyword evidence="13" id="KW-1185">Reference proteome</keyword>
<dbReference type="PROSITE" id="PS00138">
    <property type="entry name" value="SUBTILASE_SER"/>
    <property type="match status" value="1"/>
</dbReference>
<dbReference type="InterPro" id="IPR010259">
    <property type="entry name" value="S8pro/Inhibitor_I9"/>
</dbReference>
<dbReference type="OrthoDB" id="10256524at2759"/>
<dbReference type="InterPro" id="IPR015500">
    <property type="entry name" value="Peptidase_S8_subtilisin-rel"/>
</dbReference>
<dbReference type="Gene3D" id="3.30.70.80">
    <property type="entry name" value="Peptidase S8 propeptide/proteinase inhibitor I9"/>
    <property type="match status" value="1"/>
</dbReference>
<feature type="domain" description="Subtilisin-like protease fibronectin type-III" evidence="11">
    <location>
        <begin position="682"/>
        <end position="781"/>
    </location>
</feature>
<sequence>MKDDSHPIICCLVFFFFFFRFLGETTRADNIGEKKSVYIVYTGAATSSTMGSSRETHIQLLASVLQRREHAEKRFVHAYSRGFSGCAVWLTKAEAHLLSKRHDVVSVFVDPIYQLHTTRSWDFLQYDLETFSNPRLDSASLSDQPDTIIGILDTGIWPESDSFNDKGMGPIPSRWKGVCMEGHDFQASKCNRKLIGARYYNASDNDDDSESKKPNDEDQTARDIVGHGTHTASTAAGISVPGASYYGLAEGTAKGGSPGSRIAVYRVCMSSGCRGSAILAAFDDAISDGVDVLSLSLGAAAYSKPDFSTDPIAIGSFHAVEKGITVICSAGNDGPTSSTVVNAAPWILTVAATTIDRDFESDIVLGGNIVVKGEGINFSNLKSSPTHQLIHGKSAKSSVGSNDDASKCFPSALNGDKINGKIVLCDHSDDSYSKKEIRNAVKELGGIGLIFIDNLERSVASPSGDFPMTVVSSKEAADILSYINSTKTPTATILPTVTVNKFKPAPVVAYFSSRGPSSQTENNLLKPDVAAPGVNILAAWIQTNKTEEVPAGKKPTLYNLISGTSMSCPHVSGIAATIKSMNPSWSPSAIKSAIMTTATQTNNEKLPMMTDSGSKATPYDYGAGEVSPTGALQPGLVYEATTNDYLQFLCNYGYSLSTIKLITAVQSGFRCSDNSSTDLISELNYPTIAISQPTSKGSKSVTRTVRNVGADDETTYTVSVISTDGVNVQVKPEKLEFTKAMTTLSYQVVFSTTASSPTNNDLFGSLTWSNGKYGVRTPFVVSATS</sequence>
<comment type="similarity">
    <text evidence="1 7">Belongs to the peptidase S8 family.</text>
</comment>
<evidence type="ECO:0000313" key="13">
    <source>
        <dbReference type="Proteomes" id="UP000554482"/>
    </source>
</evidence>
<keyword evidence="2 7" id="KW-0645">Protease</keyword>
<dbReference type="InterPro" id="IPR034197">
    <property type="entry name" value="Peptidases_S8_3"/>
</dbReference>
<feature type="signal peptide" evidence="8">
    <location>
        <begin position="1"/>
        <end position="28"/>
    </location>
</feature>
<evidence type="ECO:0000313" key="12">
    <source>
        <dbReference type="EMBL" id="KAF5201811.1"/>
    </source>
</evidence>
<dbReference type="GO" id="GO:0004252">
    <property type="term" value="F:serine-type endopeptidase activity"/>
    <property type="evidence" value="ECO:0007669"/>
    <property type="project" value="UniProtKB-UniRule"/>
</dbReference>